<dbReference type="InterPro" id="IPR000086">
    <property type="entry name" value="NUDIX_hydrolase_dom"/>
</dbReference>
<evidence type="ECO:0000259" key="2">
    <source>
        <dbReference type="PROSITE" id="PS51462"/>
    </source>
</evidence>
<dbReference type="Proteomes" id="UP001344906">
    <property type="component" value="Unassembled WGS sequence"/>
</dbReference>
<dbReference type="SUPFAM" id="SSF55811">
    <property type="entry name" value="Nudix"/>
    <property type="match status" value="1"/>
</dbReference>
<evidence type="ECO:0000256" key="1">
    <source>
        <dbReference type="ARBA" id="ARBA00005582"/>
    </source>
</evidence>
<comment type="similarity">
    <text evidence="1">Belongs to the Nudix hydrolase family.</text>
</comment>
<keyword evidence="4" id="KW-1185">Reference proteome</keyword>
<organism evidence="3 4">
    <name type="scientific">Dictyobacter halimunensis</name>
    <dbReference type="NCBI Taxonomy" id="3026934"/>
    <lineage>
        <taxon>Bacteria</taxon>
        <taxon>Bacillati</taxon>
        <taxon>Chloroflexota</taxon>
        <taxon>Ktedonobacteria</taxon>
        <taxon>Ktedonobacterales</taxon>
        <taxon>Dictyobacteraceae</taxon>
        <taxon>Dictyobacter</taxon>
    </lineage>
</organism>
<dbReference type="CDD" id="cd04690">
    <property type="entry name" value="NUDIX_Hydrolase"/>
    <property type="match status" value="1"/>
</dbReference>
<dbReference type="Pfam" id="PF00293">
    <property type="entry name" value="NUDIX"/>
    <property type="match status" value="1"/>
</dbReference>
<name>A0ABQ6FRI0_9CHLR</name>
<accession>A0ABQ6FRI0</accession>
<dbReference type="PANTHER" id="PTHR43736:SF1">
    <property type="entry name" value="DIHYDRONEOPTERIN TRIPHOSPHATE DIPHOSPHATASE"/>
    <property type="match status" value="1"/>
</dbReference>
<dbReference type="InterPro" id="IPR015797">
    <property type="entry name" value="NUDIX_hydrolase-like_dom_sf"/>
</dbReference>
<proteinExistence type="inferred from homology"/>
<dbReference type="RefSeq" id="WP_338249007.1">
    <property type="nucleotide sequence ID" value="NZ_BSRI01000001.1"/>
</dbReference>
<protein>
    <submittedName>
        <fullName evidence="3">DNA mismatch repair protein MutT</fullName>
    </submittedName>
</protein>
<sequence>MTNTIDKLAWIHIDDKRLLATRSKGKDLFYLPGGKREPGETDRAALVREVREELSVDLEPETVSYLDTFTAQAHGKAEGTIVISTCYQADYTGQLQAANEIEEVALLSYQERDRCSNVLQIVMDALKNRGMIA</sequence>
<gene>
    <name evidence="3" type="ORF">KDH_18710</name>
</gene>
<dbReference type="PROSITE" id="PS51462">
    <property type="entry name" value="NUDIX"/>
    <property type="match status" value="1"/>
</dbReference>
<feature type="domain" description="Nudix hydrolase" evidence="2">
    <location>
        <begin position="1"/>
        <end position="128"/>
    </location>
</feature>
<dbReference type="Gene3D" id="3.90.79.10">
    <property type="entry name" value="Nucleoside Triphosphate Pyrophosphohydrolase"/>
    <property type="match status" value="1"/>
</dbReference>
<comment type="caution">
    <text evidence="3">The sequence shown here is derived from an EMBL/GenBank/DDBJ whole genome shotgun (WGS) entry which is preliminary data.</text>
</comment>
<dbReference type="EMBL" id="BSRI01000001">
    <property type="protein sequence ID" value="GLV55024.1"/>
    <property type="molecule type" value="Genomic_DNA"/>
</dbReference>
<evidence type="ECO:0000313" key="3">
    <source>
        <dbReference type="EMBL" id="GLV55024.1"/>
    </source>
</evidence>
<reference evidence="3 4" key="1">
    <citation type="submission" date="2023-02" db="EMBL/GenBank/DDBJ databases">
        <title>Dictyobacter halimunensis sp. nov., a new member of the class Ktedonobacteria from forest soil in a geothermal area.</title>
        <authorList>
            <person name="Rachmania M.K."/>
            <person name="Ningsih F."/>
            <person name="Sakai Y."/>
            <person name="Yabe S."/>
            <person name="Yokota A."/>
            <person name="Sjamsuridzal W."/>
        </authorList>
    </citation>
    <scope>NUCLEOTIDE SEQUENCE [LARGE SCALE GENOMIC DNA]</scope>
    <source>
        <strain evidence="3 4">S3.2.2.5</strain>
    </source>
</reference>
<dbReference type="PANTHER" id="PTHR43736">
    <property type="entry name" value="ADP-RIBOSE PYROPHOSPHATASE"/>
    <property type="match status" value="1"/>
</dbReference>
<evidence type="ECO:0000313" key="4">
    <source>
        <dbReference type="Proteomes" id="UP001344906"/>
    </source>
</evidence>